<sequence>MSMMIYLVRHGIKEQHIGDVGLTVKGIVQAEQTAEYFKHMPNARIFSSPLRRAMDTANYISLATAIPVEKDQRLRERANWGDDPDQTFEQFVEMWNRCTREPDYIPPVGDSARQAGDRLANFLSELALSEPEQTTTDHYILVTHGGLITDFLVHTLSTQELHAWVPDFVAVQHTLIPECSITTLAYEQGQVVLKDLASVQHLHSDVVHKQEQKN</sequence>
<dbReference type="Proteomes" id="UP001254832">
    <property type="component" value="Unassembled WGS sequence"/>
</dbReference>
<organism evidence="1 2">
    <name type="scientific">Paenibacillus amylolyticus</name>
    <dbReference type="NCBI Taxonomy" id="1451"/>
    <lineage>
        <taxon>Bacteria</taxon>
        <taxon>Bacillati</taxon>
        <taxon>Bacillota</taxon>
        <taxon>Bacilli</taxon>
        <taxon>Bacillales</taxon>
        <taxon>Paenibacillaceae</taxon>
        <taxon>Paenibacillus</taxon>
    </lineage>
</organism>
<dbReference type="EMBL" id="JAVDTR010000012">
    <property type="protein sequence ID" value="MDR6725577.1"/>
    <property type="molecule type" value="Genomic_DNA"/>
</dbReference>
<comment type="caution">
    <text evidence="1">The sequence shown here is derived from an EMBL/GenBank/DDBJ whole genome shotgun (WGS) entry which is preliminary data.</text>
</comment>
<dbReference type="InterPro" id="IPR029033">
    <property type="entry name" value="His_PPase_superfam"/>
</dbReference>
<dbReference type="Pfam" id="PF00300">
    <property type="entry name" value="His_Phos_1"/>
    <property type="match status" value="1"/>
</dbReference>
<dbReference type="GO" id="GO:0016791">
    <property type="term" value="F:phosphatase activity"/>
    <property type="evidence" value="ECO:0007669"/>
    <property type="project" value="TreeGrafter"/>
</dbReference>
<protein>
    <submittedName>
        <fullName evidence="1">Broad specificity phosphatase PhoE</fullName>
    </submittedName>
</protein>
<dbReference type="AlphaFoldDB" id="A0AAP5H489"/>
<evidence type="ECO:0000313" key="2">
    <source>
        <dbReference type="Proteomes" id="UP001254832"/>
    </source>
</evidence>
<dbReference type="RefSeq" id="WP_056694566.1">
    <property type="nucleotide sequence ID" value="NZ_JAVDTR010000012.1"/>
</dbReference>
<dbReference type="Gene3D" id="3.40.50.1240">
    <property type="entry name" value="Phosphoglycerate mutase-like"/>
    <property type="match status" value="1"/>
</dbReference>
<reference evidence="1" key="1">
    <citation type="submission" date="2023-07" db="EMBL/GenBank/DDBJ databases">
        <title>Sorghum-associated microbial communities from plants grown in Nebraska, USA.</title>
        <authorList>
            <person name="Schachtman D."/>
        </authorList>
    </citation>
    <scope>NUCLEOTIDE SEQUENCE</scope>
    <source>
        <strain evidence="1">BE80</strain>
    </source>
</reference>
<evidence type="ECO:0000313" key="1">
    <source>
        <dbReference type="EMBL" id="MDR6725577.1"/>
    </source>
</evidence>
<proteinExistence type="predicted"/>
<name>A0AAP5H489_PAEAM</name>
<dbReference type="InterPro" id="IPR050275">
    <property type="entry name" value="PGM_Phosphatase"/>
</dbReference>
<accession>A0AAP5H489</accession>
<dbReference type="PANTHER" id="PTHR48100">
    <property type="entry name" value="BROAD-SPECIFICITY PHOSPHATASE YOR283W-RELATED"/>
    <property type="match status" value="1"/>
</dbReference>
<dbReference type="SUPFAM" id="SSF53254">
    <property type="entry name" value="Phosphoglycerate mutase-like"/>
    <property type="match status" value="1"/>
</dbReference>
<dbReference type="InterPro" id="IPR013078">
    <property type="entry name" value="His_Pase_superF_clade-1"/>
</dbReference>
<dbReference type="SMART" id="SM00855">
    <property type="entry name" value="PGAM"/>
    <property type="match status" value="1"/>
</dbReference>
<dbReference type="CDD" id="cd07067">
    <property type="entry name" value="HP_PGM_like"/>
    <property type="match status" value="1"/>
</dbReference>
<gene>
    <name evidence="1" type="ORF">J2W91_004079</name>
</gene>